<evidence type="ECO:0000313" key="2">
    <source>
        <dbReference type="Proteomes" id="UP000438106"/>
    </source>
</evidence>
<protein>
    <submittedName>
        <fullName evidence="1">HAD-IA family hydrolase</fullName>
    </submittedName>
</protein>
<dbReference type="InterPro" id="IPR023214">
    <property type="entry name" value="HAD_sf"/>
</dbReference>
<keyword evidence="2" id="KW-1185">Reference proteome</keyword>
<accession>A0A7X3FQ70</accession>
<dbReference type="EMBL" id="WQRF01000001">
    <property type="protein sequence ID" value="MVS98560.1"/>
    <property type="molecule type" value="Genomic_DNA"/>
</dbReference>
<comment type="caution">
    <text evidence="1">The sequence shown here is derived from an EMBL/GenBank/DDBJ whole genome shotgun (WGS) entry which is preliminary data.</text>
</comment>
<organism evidence="1 2">
    <name type="scientific">Devosia marina</name>
    <dbReference type="NCBI Taxonomy" id="2683198"/>
    <lineage>
        <taxon>Bacteria</taxon>
        <taxon>Pseudomonadati</taxon>
        <taxon>Pseudomonadota</taxon>
        <taxon>Alphaproteobacteria</taxon>
        <taxon>Hyphomicrobiales</taxon>
        <taxon>Devosiaceae</taxon>
        <taxon>Devosia</taxon>
    </lineage>
</organism>
<dbReference type="PRINTS" id="PR00413">
    <property type="entry name" value="HADHALOGNASE"/>
</dbReference>
<sequence length="213" mass="24368">METGRLTRTILFDVDGVLINGYHSNPERVVPWDKDLLADTGVDPDRLRKEFIFDIFIKKVIVGEMALMDALEKRLPALGYTGSPMAFARYWLEKDSNLNQPVLDVVGKLRAAGDCRLYIATNQEHMRANWLWSVLKLGDLFDDIFYSARIGTRKPDPRYYQFIADRIGPVTDAPLFFDDTEAVVLGARKAGWEAVQFDTIDDMIDHPWVKARL</sequence>
<dbReference type="PANTHER" id="PTHR43611:SF3">
    <property type="entry name" value="FLAVIN MONONUCLEOTIDE HYDROLASE 1, CHLOROPLATIC"/>
    <property type="match status" value="1"/>
</dbReference>
<dbReference type="NCBIfam" id="TIGR01509">
    <property type="entry name" value="HAD-SF-IA-v3"/>
    <property type="match status" value="1"/>
</dbReference>
<proteinExistence type="predicted"/>
<name>A0A7X3FQ70_9HYPH</name>
<dbReference type="GO" id="GO:0016787">
    <property type="term" value="F:hydrolase activity"/>
    <property type="evidence" value="ECO:0007669"/>
    <property type="project" value="UniProtKB-KW"/>
</dbReference>
<dbReference type="SFLD" id="SFLDS00003">
    <property type="entry name" value="Haloacid_Dehalogenase"/>
    <property type="match status" value="1"/>
</dbReference>
<dbReference type="SUPFAM" id="SSF56784">
    <property type="entry name" value="HAD-like"/>
    <property type="match status" value="1"/>
</dbReference>
<gene>
    <name evidence="1" type="ORF">GO014_05950</name>
</gene>
<dbReference type="InterPro" id="IPR036412">
    <property type="entry name" value="HAD-like_sf"/>
</dbReference>
<dbReference type="Proteomes" id="UP000438106">
    <property type="component" value="Unassembled WGS sequence"/>
</dbReference>
<dbReference type="AlphaFoldDB" id="A0A7X3FQ70"/>
<dbReference type="SFLD" id="SFLDG01129">
    <property type="entry name" value="C1.5:_HAD__Beta-PGM__Phosphata"/>
    <property type="match status" value="1"/>
</dbReference>
<dbReference type="PANTHER" id="PTHR43611">
    <property type="entry name" value="ALPHA-D-GLUCOSE 1-PHOSPHATE PHOSPHATASE"/>
    <property type="match status" value="1"/>
</dbReference>
<dbReference type="InterPro" id="IPR006439">
    <property type="entry name" value="HAD-SF_hydro_IA"/>
</dbReference>
<dbReference type="Gene3D" id="3.40.50.1000">
    <property type="entry name" value="HAD superfamily/HAD-like"/>
    <property type="match status" value="1"/>
</dbReference>
<dbReference type="Pfam" id="PF00702">
    <property type="entry name" value="Hydrolase"/>
    <property type="match status" value="1"/>
</dbReference>
<reference evidence="1 2" key="1">
    <citation type="submission" date="2019-12" db="EMBL/GenBank/DDBJ databases">
        <title>Devosia maris sp. nov., isolated from the deep seawater.</title>
        <authorList>
            <person name="Liu Y."/>
        </authorList>
    </citation>
    <scope>NUCLEOTIDE SEQUENCE [LARGE SCALE GENOMIC DNA]</scope>
    <source>
        <strain evidence="1 2">L53-10-65</strain>
    </source>
</reference>
<keyword evidence="1" id="KW-0378">Hydrolase</keyword>
<evidence type="ECO:0000313" key="1">
    <source>
        <dbReference type="EMBL" id="MVS98560.1"/>
    </source>
</evidence>